<sequence>MSAAFSHLDAGTAEEVWRSEERMLGLPDFDGAIADLVVVAAHPDDETLGASGLVQRVHAGGGRVAVIIATDGEGSHPDSPTHSRSRLAARRRLEVTEAIRVMAPDAAVYFLSLADGMLRENVDQLETAIAGILDSRRIGGDARRGAALVVAPWSGDGHRDHRIAAEVVGRVCADRGLAHRGYPIWAWHWGSPEDLPWDRMRGLRLTDAERAAKTRAIDLHESQLAPLSEAAGDEAIVGPAMRAHFERDIEVFIDERPVRDDAVDGPRGAAESMPGDWFEEFYGRNDDPWGFETRWYEQRKRDVLMACLPTARIGAVLEIGCATGMITERLLERADTVVSIDPAATALEAARRRVGDDPRVSLVQAQVPKDWPGGMYDTIVLSEVAYYLSSIDLAEMIGLISAALAGGGSLVACHWRHPVREYPLTGDEVHEALRAHPAWEATVRHEEKDFVLEVFSARPARSVAEREGLA</sequence>
<keyword evidence="1" id="KW-0489">Methyltransferase</keyword>
<dbReference type="SUPFAM" id="SSF53335">
    <property type="entry name" value="S-adenosyl-L-methionine-dependent methyltransferases"/>
    <property type="match status" value="1"/>
</dbReference>
<dbReference type="GO" id="GO:0009312">
    <property type="term" value="P:oligosaccharide biosynthetic process"/>
    <property type="evidence" value="ECO:0007669"/>
    <property type="project" value="InterPro"/>
</dbReference>
<dbReference type="RefSeq" id="WP_231917801.1">
    <property type="nucleotide sequence ID" value="NZ_LT629692.1"/>
</dbReference>
<dbReference type="CDD" id="cd02440">
    <property type="entry name" value="AdoMet_MTases"/>
    <property type="match status" value="1"/>
</dbReference>
<dbReference type="Gene3D" id="3.40.50.150">
    <property type="entry name" value="Vaccinia Virus protein VP39"/>
    <property type="match status" value="1"/>
</dbReference>
<accession>A0A1G7WCW4</accession>
<dbReference type="PANTHER" id="PTHR43464:SF19">
    <property type="entry name" value="UBIQUINONE BIOSYNTHESIS O-METHYLTRANSFERASE, MITOCHONDRIAL"/>
    <property type="match status" value="1"/>
</dbReference>
<keyword evidence="4" id="KW-0862">Zinc</keyword>
<dbReference type="InterPro" id="IPR008715">
    <property type="entry name" value="SAM-MeTfrase_NodS-like"/>
</dbReference>
<dbReference type="PANTHER" id="PTHR43464">
    <property type="entry name" value="METHYLTRANSFERASE"/>
    <property type="match status" value="1"/>
</dbReference>
<name>A0A1G7WCW4_9MICO</name>
<evidence type="ECO:0000256" key="2">
    <source>
        <dbReference type="ARBA" id="ARBA00022679"/>
    </source>
</evidence>
<dbReference type="GO" id="GO:0008757">
    <property type="term" value="F:S-adenosylmethionine-dependent methyltransferase activity"/>
    <property type="evidence" value="ECO:0007669"/>
    <property type="project" value="InterPro"/>
</dbReference>
<dbReference type="SUPFAM" id="SSF102588">
    <property type="entry name" value="LmbE-like"/>
    <property type="match status" value="1"/>
</dbReference>
<keyword evidence="6" id="KW-1185">Reference proteome</keyword>
<evidence type="ECO:0000256" key="4">
    <source>
        <dbReference type="ARBA" id="ARBA00022833"/>
    </source>
</evidence>
<evidence type="ECO:0000313" key="6">
    <source>
        <dbReference type="Proteomes" id="UP000199009"/>
    </source>
</evidence>
<dbReference type="InterPro" id="IPR003737">
    <property type="entry name" value="GlcNAc_PI_deacetylase-related"/>
</dbReference>
<dbReference type="Pfam" id="PF05401">
    <property type="entry name" value="NodS"/>
    <property type="match status" value="1"/>
</dbReference>
<dbReference type="Gene3D" id="3.40.50.10320">
    <property type="entry name" value="LmbE-like"/>
    <property type="match status" value="1"/>
</dbReference>
<dbReference type="Pfam" id="PF02585">
    <property type="entry name" value="PIG-L"/>
    <property type="match status" value="1"/>
</dbReference>
<dbReference type="AlphaFoldDB" id="A0A1G7WCW4"/>
<dbReference type="EMBL" id="LT629692">
    <property type="protein sequence ID" value="SDG69832.1"/>
    <property type="molecule type" value="Genomic_DNA"/>
</dbReference>
<gene>
    <name evidence="5" type="ORF">SAMN04489810_1031</name>
</gene>
<dbReference type="InterPro" id="IPR029063">
    <property type="entry name" value="SAM-dependent_MTases_sf"/>
</dbReference>
<evidence type="ECO:0000313" key="5">
    <source>
        <dbReference type="EMBL" id="SDG69832.1"/>
    </source>
</evidence>
<evidence type="ECO:0000256" key="1">
    <source>
        <dbReference type="ARBA" id="ARBA00022603"/>
    </source>
</evidence>
<dbReference type="STRING" id="370764.SAMN04489810_1031"/>
<dbReference type="GO" id="GO:0016137">
    <property type="term" value="P:glycoside metabolic process"/>
    <property type="evidence" value="ECO:0007669"/>
    <property type="project" value="UniProtKB-ARBA"/>
</dbReference>
<dbReference type="InterPro" id="IPR024078">
    <property type="entry name" value="LmbE-like_dom_sf"/>
</dbReference>
<evidence type="ECO:0000256" key="3">
    <source>
        <dbReference type="ARBA" id="ARBA00022691"/>
    </source>
</evidence>
<protein>
    <submittedName>
        <fullName evidence="5">N-acetylglucosaminyl deacetylase, LmbE family</fullName>
    </submittedName>
</protein>
<dbReference type="Proteomes" id="UP000199009">
    <property type="component" value="Chromosome I"/>
</dbReference>
<keyword evidence="3" id="KW-0949">S-adenosyl-L-methionine</keyword>
<organism evidence="5 6">
    <name type="scientific">Microbacterium pygmaeum</name>
    <dbReference type="NCBI Taxonomy" id="370764"/>
    <lineage>
        <taxon>Bacteria</taxon>
        <taxon>Bacillati</taxon>
        <taxon>Actinomycetota</taxon>
        <taxon>Actinomycetes</taxon>
        <taxon>Micrococcales</taxon>
        <taxon>Microbacteriaceae</taxon>
        <taxon>Microbacterium</taxon>
    </lineage>
</organism>
<keyword evidence="2" id="KW-0808">Transferase</keyword>
<proteinExistence type="predicted"/>
<dbReference type="GO" id="GO:0032259">
    <property type="term" value="P:methylation"/>
    <property type="evidence" value="ECO:0007669"/>
    <property type="project" value="UniProtKB-KW"/>
</dbReference>
<reference evidence="5 6" key="1">
    <citation type="submission" date="2016-10" db="EMBL/GenBank/DDBJ databases">
        <authorList>
            <person name="de Groot N.N."/>
        </authorList>
    </citation>
    <scope>NUCLEOTIDE SEQUENCE [LARGE SCALE GENOMIC DNA]</scope>
    <source>
        <strain evidence="5 6">DSM 23142</strain>
    </source>
</reference>